<dbReference type="PANTHER" id="PTHR37694:SF1">
    <property type="entry name" value="SLR8022 PROTEIN"/>
    <property type="match status" value="1"/>
</dbReference>
<dbReference type="CDD" id="cd02230">
    <property type="entry name" value="cupin_HP0902-like"/>
    <property type="match status" value="1"/>
</dbReference>
<dbReference type="Proteomes" id="UP000239874">
    <property type="component" value="Unassembled WGS sequence"/>
</dbReference>
<dbReference type="InterPro" id="IPR014710">
    <property type="entry name" value="RmlC-like_jellyroll"/>
</dbReference>
<organism evidence="2 3">
    <name type="scientific">Nocardia nova</name>
    <dbReference type="NCBI Taxonomy" id="37330"/>
    <lineage>
        <taxon>Bacteria</taxon>
        <taxon>Bacillati</taxon>
        <taxon>Actinomycetota</taxon>
        <taxon>Actinomycetes</taxon>
        <taxon>Mycobacteriales</taxon>
        <taxon>Nocardiaceae</taxon>
        <taxon>Nocardia</taxon>
    </lineage>
</organism>
<gene>
    <name evidence="2" type="ORF">C5E45_34415</name>
</gene>
<accession>A0A2S6A7S7</accession>
<dbReference type="EMBL" id="PSZC01000052">
    <property type="protein sequence ID" value="PPJ28757.1"/>
    <property type="molecule type" value="Genomic_DNA"/>
</dbReference>
<evidence type="ECO:0000313" key="3">
    <source>
        <dbReference type="Proteomes" id="UP000239874"/>
    </source>
</evidence>
<proteinExistence type="predicted"/>
<dbReference type="SUPFAM" id="SSF51182">
    <property type="entry name" value="RmlC-like cupins"/>
    <property type="match status" value="1"/>
</dbReference>
<dbReference type="InterPro" id="IPR013096">
    <property type="entry name" value="Cupin_2"/>
</dbReference>
<evidence type="ECO:0000259" key="1">
    <source>
        <dbReference type="Pfam" id="PF07883"/>
    </source>
</evidence>
<dbReference type="RefSeq" id="WP_104379357.1">
    <property type="nucleotide sequence ID" value="NZ_PSZC01000052.1"/>
</dbReference>
<dbReference type="AlphaFoldDB" id="A0A2S6A7S7"/>
<dbReference type="Gene3D" id="2.60.120.10">
    <property type="entry name" value="Jelly Rolls"/>
    <property type="match status" value="1"/>
</dbReference>
<dbReference type="Pfam" id="PF07883">
    <property type="entry name" value="Cupin_2"/>
    <property type="match status" value="1"/>
</dbReference>
<comment type="caution">
    <text evidence="2">The sequence shown here is derived from an EMBL/GenBank/DDBJ whole genome shotgun (WGS) entry which is preliminary data.</text>
</comment>
<protein>
    <submittedName>
        <fullName evidence="2">LuxR family transcriptional regulator</fullName>
    </submittedName>
</protein>
<dbReference type="OrthoDB" id="5190473at2"/>
<dbReference type="PANTHER" id="PTHR37694">
    <property type="entry name" value="SLR8022 PROTEIN"/>
    <property type="match status" value="1"/>
</dbReference>
<sequence length="110" mass="11661">MQRVSLEALARQQIEQAAVRGGGHTADTVYGGHEKVLRQTVIGMIAGARLGDHPNPGEATMLVLSGRVRLTCANNSWEGRTGDLLIAPPGRHSLEALEDSAVLLTVAKLL</sequence>
<feature type="domain" description="Cupin type-2" evidence="1">
    <location>
        <begin position="46"/>
        <end position="102"/>
    </location>
</feature>
<reference evidence="2 3" key="1">
    <citation type="submission" date="2018-02" db="EMBL/GenBank/DDBJ databases">
        <title>8 Nocardia nova and 1 Nocardia cyriacigeorgica strain used for evolution to TMP-SMX.</title>
        <authorList>
            <person name="Mehta H."/>
            <person name="Weng J."/>
            <person name="Shamoo Y."/>
        </authorList>
    </citation>
    <scope>NUCLEOTIDE SEQUENCE [LARGE SCALE GENOMIC DNA]</scope>
    <source>
        <strain evidence="2 3">MDA3139</strain>
    </source>
</reference>
<name>A0A2S6A7S7_9NOCA</name>
<evidence type="ECO:0000313" key="2">
    <source>
        <dbReference type="EMBL" id="PPJ28757.1"/>
    </source>
</evidence>
<dbReference type="InterPro" id="IPR011051">
    <property type="entry name" value="RmlC_Cupin_sf"/>
</dbReference>